<reference evidence="1 2" key="1">
    <citation type="submission" date="2019-05" db="EMBL/GenBank/DDBJ databases">
        <title>Another draft genome of Portunus trituberculatus and its Hox gene families provides insights of decapod evolution.</title>
        <authorList>
            <person name="Jeong J.-H."/>
            <person name="Song I."/>
            <person name="Kim S."/>
            <person name="Choi T."/>
            <person name="Kim D."/>
            <person name="Ryu S."/>
            <person name="Kim W."/>
        </authorList>
    </citation>
    <scope>NUCLEOTIDE SEQUENCE [LARGE SCALE GENOMIC DNA]</scope>
    <source>
        <tissue evidence="1">Muscle</tissue>
    </source>
</reference>
<organism evidence="1 2">
    <name type="scientific">Portunus trituberculatus</name>
    <name type="common">Swimming crab</name>
    <name type="synonym">Neptunus trituberculatus</name>
    <dbReference type="NCBI Taxonomy" id="210409"/>
    <lineage>
        <taxon>Eukaryota</taxon>
        <taxon>Metazoa</taxon>
        <taxon>Ecdysozoa</taxon>
        <taxon>Arthropoda</taxon>
        <taxon>Crustacea</taxon>
        <taxon>Multicrustacea</taxon>
        <taxon>Malacostraca</taxon>
        <taxon>Eumalacostraca</taxon>
        <taxon>Eucarida</taxon>
        <taxon>Decapoda</taxon>
        <taxon>Pleocyemata</taxon>
        <taxon>Brachyura</taxon>
        <taxon>Eubrachyura</taxon>
        <taxon>Portunoidea</taxon>
        <taxon>Portunidae</taxon>
        <taxon>Portuninae</taxon>
        <taxon>Portunus</taxon>
    </lineage>
</organism>
<dbReference type="EMBL" id="VSRR010009194">
    <property type="protein sequence ID" value="MPC49947.1"/>
    <property type="molecule type" value="Genomic_DNA"/>
</dbReference>
<dbReference type="Proteomes" id="UP000324222">
    <property type="component" value="Unassembled WGS sequence"/>
</dbReference>
<protein>
    <submittedName>
        <fullName evidence="1">Uncharacterized protein</fullName>
    </submittedName>
</protein>
<evidence type="ECO:0000313" key="2">
    <source>
        <dbReference type="Proteomes" id="UP000324222"/>
    </source>
</evidence>
<evidence type="ECO:0000313" key="1">
    <source>
        <dbReference type="EMBL" id="MPC49947.1"/>
    </source>
</evidence>
<keyword evidence="2" id="KW-1185">Reference proteome</keyword>
<proteinExistence type="predicted"/>
<gene>
    <name evidence="1" type="ORF">E2C01_043762</name>
</gene>
<dbReference type="AlphaFoldDB" id="A0A5B7FWZ3"/>
<sequence length="81" mass="9175">MNLYVCADVAGSLFSKEVVTSKTPTFLCSWNVRSFLDECDVQTILSPSVHTKKLRRKTPLHALLTTPLEERKKHRTSLGKD</sequence>
<accession>A0A5B7FWZ3</accession>
<name>A0A5B7FWZ3_PORTR</name>
<comment type="caution">
    <text evidence="1">The sequence shown here is derived from an EMBL/GenBank/DDBJ whole genome shotgun (WGS) entry which is preliminary data.</text>
</comment>